<feature type="coiled-coil region" evidence="1">
    <location>
        <begin position="127"/>
        <end position="154"/>
    </location>
</feature>
<feature type="domain" description="HTH-like" evidence="2">
    <location>
        <begin position="209"/>
        <end position="264"/>
    </location>
</feature>
<dbReference type="AlphaFoldDB" id="A0A4Q2K5Q2"/>
<dbReference type="EMBL" id="SDPW01000001">
    <property type="protein sequence ID" value="RXZ55004.1"/>
    <property type="molecule type" value="Genomic_DNA"/>
</dbReference>
<dbReference type="PANTHER" id="PTHR46889">
    <property type="entry name" value="TRANSPOSASE INSF FOR INSERTION SEQUENCE IS3B-RELATED"/>
    <property type="match status" value="1"/>
</dbReference>
<dbReference type="InterPro" id="IPR009057">
    <property type="entry name" value="Homeodomain-like_sf"/>
</dbReference>
<sequence length="376" mass="40678">MPSYAEEQKRRAVETVEECGGSVTRAMRRLGYPTRQTLYHWLNRRDASHERKSGRPWSHHDPAPKAQAVAFVRSGMAGKDVAEMLGVSSAAAACNWARAAEGPSPAADRGPIEPMGDSEDRAYDGFEGSLEERVRQLELENDILRAATKVLKAESPSAMTDREKALAVNELRATTGRSLRELTGSLRISKSSYEYKRAALCRPDKRAGLRARVREALEGASASRGYRYVTHALRSGDDPVAVSEKAVRRIMREEGLAVAYAKRRARYSSYKGEISDAPENLVNRAFRAAAPNELRLTDIAKFGLPGGKVHPSPILDCFDGGLPAWSVGTGSNAELANSSLEAACGALSKGQRPARTQIAGAITAGPDGSRSARRTA</sequence>
<keyword evidence="4" id="KW-1185">Reference proteome</keyword>
<evidence type="ECO:0000313" key="4">
    <source>
        <dbReference type="Proteomes" id="UP000293345"/>
    </source>
</evidence>
<dbReference type="Pfam" id="PF13276">
    <property type="entry name" value="HTH_21"/>
    <property type="match status" value="1"/>
</dbReference>
<name>A0A4Q2K5Q2_9ACTN</name>
<gene>
    <name evidence="3" type="ORF">ET524_11335</name>
</gene>
<proteinExistence type="predicted"/>
<dbReference type="NCBIfam" id="NF033516">
    <property type="entry name" value="transpos_IS3"/>
    <property type="match status" value="1"/>
</dbReference>
<organism evidence="3 4">
    <name type="scientific">Senegalimassilia faecalis</name>
    <dbReference type="NCBI Taxonomy" id="2509433"/>
    <lineage>
        <taxon>Bacteria</taxon>
        <taxon>Bacillati</taxon>
        <taxon>Actinomycetota</taxon>
        <taxon>Coriobacteriia</taxon>
        <taxon>Coriobacteriales</taxon>
        <taxon>Coriobacteriaceae</taxon>
        <taxon>Senegalimassilia</taxon>
    </lineage>
</organism>
<evidence type="ECO:0000313" key="3">
    <source>
        <dbReference type="EMBL" id="RXZ55004.1"/>
    </source>
</evidence>
<evidence type="ECO:0000256" key="1">
    <source>
        <dbReference type="SAM" id="Coils"/>
    </source>
</evidence>
<keyword evidence="1" id="KW-0175">Coiled coil</keyword>
<dbReference type="InterPro" id="IPR025948">
    <property type="entry name" value="HTH-like_dom"/>
</dbReference>
<dbReference type="InterPro" id="IPR048020">
    <property type="entry name" value="Transpos_IS3"/>
</dbReference>
<evidence type="ECO:0000259" key="2">
    <source>
        <dbReference type="Pfam" id="PF13276"/>
    </source>
</evidence>
<comment type="caution">
    <text evidence="3">The sequence shown here is derived from an EMBL/GenBank/DDBJ whole genome shotgun (WGS) entry which is preliminary data.</text>
</comment>
<dbReference type="OrthoDB" id="1676087at2"/>
<dbReference type="SUPFAM" id="SSF46689">
    <property type="entry name" value="Homeodomain-like"/>
    <property type="match status" value="2"/>
</dbReference>
<dbReference type="RefSeq" id="WP_129425922.1">
    <property type="nucleotide sequence ID" value="NZ_SDPW01000001.1"/>
</dbReference>
<dbReference type="PANTHER" id="PTHR46889:SF4">
    <property type="entry name" value="TRANSPOSASE INSO FOR INSERTION SEQUENCE ELEMENT IS911B-RELATED"/>
    <property type="match status" value="1"/>
</dbReference>
<protein>
    <submittedName>
        <fullName evidence="3">IS3 family transposase</fullName>
    </submittedName>
</protein>
<dbReference type="Proteomes" id="UP000293345">
    <property type="component" value="Unassembled WGS sequence"/>
</dbReference>
<reference evidence="3 4" key="1">
    <citation type="submission" date="2019-01" db="EMBL/GenBank/DDBJ databases">
        <title>Senegalimassilia sp. nov. KGMB04484 isolated human feces.</title>
        <authorList>
            <person name="Han K.-I."/>
            <person name="Kim J.-S."/>
            <person name="Lee K.C."/>
            <person name="Suh M.K."/>
            <person name="Eom M.K."/>
            <person name="Lee J.H."/>
            <person name="Park S.-H."/>
            <person name="Kang S.W."/>
            <person name="Park J.-E."/>
            <person name="Oh B.S."/>
            <person name="Yu S.Y."/>
            <person name="Choi S.-H."/>
            <person name="Lee D.H."/>
            <person name="Yoon H."/>
            <person name="Kim B.-Y."/>
            <person name="Lee J.H."/>
            <person name="Lee J.-S."/>
        </authorList>
    </citation>
    <scope>NUCLEOTIDE SEQUENCE [LARGE SCALE GENOMIC DNA]</scope>
    <source>
        <strain evidence="3 4">KGMB04484</strain>
    </source>
</reference>
<dbReference type="InterPro" id="IPR050900">
    <property type="entry name" value="Transposase_IS3/IS150/IS904"/>
</dbReference>
<accession>A0A4Q2K5Q2</accession>